<reference evidence="2 3" key="1">
    <citation type="submission" date="2020-06" db="EMBL/GenBank/DDBJ databases">
        <authorList>
            <person name="Kang J."/>
        </authorList>
    </citation>
    <scope>NUCLEOTIDE SEQUENCE [LARGE SCALE GENOMIC DNA]</scope>
    <source>
        <strain evidence="2 3">DCY120</strain>
    </source>
</reference>
<feature type="domain" description="GyrI-like small molecule binding" evidence="1">
    <location>
        <begin position="2"/>
        <end position="94"/>
    </location>
</feature>
<evidence type="ECO:0000313" key="2">
    <source>
        <dbReference type="EMBL" id="NVY96615.1"/>
    </source>
</evidence>
<dbReference type="InterPro" id="IPR011256">
    <property type="entry name" value="Reg_factor_effector_dom_sf"/>
</dbReference>
<name>A0A850R7V7_9LACO</name>
<dbReference type="AlphaFoldDB" id="A0A850R7V7"/>
<dbReference type="RefSeq" id="WP_176942774.1">
    <property type="nucleotide sequence ID" value="NZ_JABZEC010000004.1"/>
</dbReference>
<dbReference type="Gene3D" id="3.20.80.10">
    <property type="entry name" value="Regulatory factor, effector binding domain"/>
    <property type="match status" value="1"/>
</dbReference>
<dbReference type="EMBL" id="JABZEC010000004">
    <property type="protein sequence ID" value="NVY96615.1"/>
    <property type="molecule type" value="Genomic_DNA"/>
</dbReference>
<proteinExistence type="predicted"/>
<dbReference type="Pfam" id="PF06445">
    <property type="entry name" value="GyrI-like"/>
    <property type="match status" value="1"/>
</dbReference>
<dbReference type="Proteomes" id="UP000563523">
    <property type="component" value="Unassembled WGS sequence"/>
</dbReference>
<accession>A0A850R7V7</accession>
<sequence>MKIKYLPGQRIAYRRQLRAYGPQNRTFMTDFKAWVEAKNLFLGSTILGLALDNPQQTPASACRYEVGLVTKRTDFLLPIKQRIIPGNKYAIFSIAHTVGPSIVICQLL</sequence>
<evidence type="ECO:0000259" key="1">
    <source>
        <dbReference type="Pfam" id="PF06445"/>
    </source>
</evidence>
<keyword evidence="3" id="KW-1185">Reference proteome</keyword>
<gene>
    <name evidence="2" type="ORF">HU830_05495</name>
</gene>
<organism evidence="2 3">
    <name type="scientific">Bombilactobacillus apium</name>
    <dbReference type="NCBI Taxonomy" id="2675299"/>
    <lineage>
        <taxon>Bacteria</taxon>
        <taxon>Bacillati</taxon>
        <taxon>Bacillota</taxon>
        <taxon>Bacilli</taxon>
        <taxon>Lactobacillales</taxon>
        <taxon>Lactobacillaceae</taxon>
        <taxon>Bombilactobacillus</taxon>
    </lineage>
</organism>
<evidence type="ECO:0000313" key="3">
    <source>
        <dbReference type="Proteomes" id="UP000563523"/>
    </source>
</evidence>
<protein>
    <submittedName>
        <fullName evidence="2">GyrI-like domain-containing protein</fullName>
    </submittedName>
</protein>
<comment type="caution">
    <text evidence="2">The sequence shown here is derived from an EMBL/GenBank/DDBJ whole genome shotgun (WGS) entry which is preliminary data.</text>
</comment>
<dbReference type="SUPFAM" id="SSF55136">
    <property type="entry name" value="Probable bacterial effector-binding domain"/>
    <property type="match status" value="1"/>
</dbReference>
<dbReference type="InterPro" id="IPR029442">
    <property type="entry name" value="GyrI-like"/>
</dbReference>